<evidence type="ECO:0000313" key="2">
    <source>
        <dbReference type="Proteomes" id="UP001595693"/>
    </source>
</evidence>
<keyword evidence="2" id="KW-1185">Reference proteome</keyword>
<gene>
    <name evidence="1" type="ORF">ACFOW3_13685</name>
</gene>
<name>A0ABV8DBD0_9BURK</name>
<dbReference type="EMBL" id="JBHSAJ010000037">
    <property type="protein sequence ID" value="MFC3935668.1"/>
    <property type="molecule type" value="Genomic_DNA"/>
</dbReference>
<dbReference type="Proteomes" id="UP001595693">
    <property type="component" value="Unassembled WGS sequence"/>
</dbReference>
<reference evidence="2" key="1">
    <citation type="journal article" date="2019" name="Int. J. Syst. Evol. Microbiol.">
        <title>The Global Catalogue of Microorganisms (GCM) 10K type strain sequencing project: providing services to taxonomists for standard genome sequencing and annotation.</title>
        <authorList>
            <consortium name="The Broad Institute Genomics Platform"/>
            <consortium name="The Broad Institute Genome Sequencing Center for Infectious Disease"/>
            <person name="Wu L."/>
            <person name="Ma J."/>
        </authorList>
    </citation>
    <scope>NUCLEOTIDE SEQUENCE [LARGE SCALE GENOMIC DNA]</scope>
    <source>
        <strain evidence="2">CCUG 2113</strain>
    </source>
</reference>
<accession>A0ABV8DBD0</accession>
<comment type="caution">
    <text evidence="1">The sequence shown here is derived from an EMBL/GenBank/DDBJ whole genome shotgun (WGS) entry which is preliminary data.</text>
</comment>
<protein>
    <submittedName>
        <fullName evidence="1">Uncharacterized protein</fullName>
    </submittedName>
</protein>
<organism evidence="1 2">
    <name type="scientific">Acidovorax facilis</name>
    <dbReference type="NCBI Taxonomy" id="12917"/>
    <lineage>
        <taxon>Bacteria</taxon>
        <taxon>Pseudomonadati</taxon>
        <taxon>Pseudomonadota</taxon>
        <taxon>Betaproteobacteria</taxon>
        <taxon>Burkholderiales</taxon>
        <taxon>Comamonadaceae</taxon>
        <taxon>Acidovorax</taxon>
    </lineage>
</organism>
<sequence>MYDEDYEVESNPAPEAKGAVTINPNVIQYDAEKMFDSIARIAAHQIVEQSRGDIRQAVQNEVRLTIQSSVGAIIEKVVNEPIQQHNGYGEKIGEPTTLKALIGKAAEGYLGAKVNDRGEAGGYQANQSRLDYIVKKNVEATIDYTMQKEIKQAVEAAVAAAQLKVAEAVAKLIK</sequence>
<dbReference type="RefSeq" id="WP_252635560.1">
    <property type="nucleotide sequence ID" value="NZ_JAMXAX010000009.1"/>
</dbReference>
<evidence type="ECO:0000313" key="1">
    <source>
        <dbReference type="EMBL" id="MFC3935668.1"/>
    </source>
</evidence>
<proteinExistence type="predicted"/>